<sequence length="166" mass="19742">MKSESYPLHQIVLIKKRRLDEAERFLKQKRDELLAEEHKLKKVEEERDLTQKHFEDKQDQLKELQNVSTSAEKIEDLKIYLQTVTIELKEKQEKVKIQKTAVSTAESAVNHARVNMLKKQQEVEKLKLHKKSWKKEVQLEQLRKEGIETDDLGTSSFSQKKQSRYK</sequence>
<evidence type="ECO:0000313" key="2">
    <source>
        <dbReference type="EMBL" id="PCI77511.1"/>
    </source>
</evidence>
<dbReference type="InterPro" id="IPR053716">
    <property type="entry name" value="Flag_assembly_chemotaxis_eff"/>
</dbReference>
<dbReference type="Pfam" id="PF16789">
    <property type="entry name" value="YscO-like"/>
    <property type="match status" value="1"/>
</dbReference>
<keyword evidence="1" id="KW-0175">Coiled coil</keyword>
<accession>A0A2A4X5D6</accession>
<dbReference type="Gene3D" id="1.10.287.1700">
    <property type="match status" value="1"/>
</dbReference>
<evidence type="ECO:0000313" key="3">
    <source>
        <dbReference type="Proteomes" id="UP000218775"/>
    </source>
</evidence>
<dbReference type="AlphaFoldDB" id="A0A2A4X5D6"/>
<gene>
    <name evidence="2" type="ORF">COB21_03080</name>
</gene>
<dbReference type="Proteomes" id="UP000218775">
    <property type="component" value="Unassembled WGS sequence"/>
</dbReference>
<name>A0A2A4X5D6_UNCAE</name>
<organism evidence="2 3">
    <name type="scientific">Aerophobetes bacterium</name>
    <dbReference type="NCBI Taxonomy" id="2030807"/>
    <lineage>
        <taxon>Bacteria</taxon>
        <taxon>Candidatus Aerophobota</taxon>
    </lineage>
</organism>
<protein>
    <submittedName>
        <fullName evidence="2">Type III secretion T3S chaperone</fullName>
    </submittedName>
</protein>
<comment type="caution">
    <text evidence="2">The sequence shown here is derived from an EMBL/GenBank/DDBJ whole genome shotgun (WGS) entry which is preliminary data.</text>
</comment>
<feature type="coiled-coil region" evidence="1">
    <location>
        <begin position="16"/>
        <end position="136"/>
    </location>
</feature>
<dbReference type="EMBL" id="NVUK01000016">
    <property type="protein sequence ID" value="PCI77511.1"/>
    <property type="molecule type" value="Genomic_DNA"/>
</dbReference>
<reference evidence="3" key="1">
    <citation type="submission" date="2017-08" db="EMBL/GenBank/DDBJ databases">
        <title>A dynamic microbial community with high functional redundancy inhabits the cold, oxic subseafloor aquifer.</title>
        <authorList>
            <person name="Tully B.J."/>
            <person name="Wheat C.G."/>
            <person name="Glazer B.T."/>
            <person name="Huber J.A."/>
        </authorList>
    </citation>
    <scope>NUCLEOTIDE SEQUENCE [LARGE SCALE GENOMIC DNA]</scope>
</reference>
<dbReference type="InterPro" id="IPR031869">
    <property type="entry name" value="YscO-like"/>
</dbReference>
<proteinExistence type="predicted"/>
<evidence type="ECO:0000256" key="1">
    <source>
        <dbReference type="SAM" id="Coils"/>
    </source>
</evidence>